<comment type="caution">
    <text evidence="2">The sequence shown here is derived from an EMBL/GenBank/DDBJ whole genome shotgun (WGS) entry which is preliminary data.</text>
</comment>
<sequence length="64" mass="7079">MERNNNWIPLLASVGIGAATFYSMKRSNRDLGQTVQKMLPLVSQISNMNIEQTDSQTLGPHGMS</sequence>
<keyword evidence="3" id="KW-1185">Reference proteome</keyword>
<evidence type="ECO:0000313" key="2">
    <source>
        <dbReference type="EMBL" id="TXL60576.1"/>
    </source>
</evidence>
<name>A0A5C8NHM2_9BACI</name>
<keyword evidence="1" id="KW-0812">Transmembrane</keyword>
<accession>A0A5C8NHM2</accession>
<protein>
    <submittedName>
        <fullName evidence="2">Uncharacterized protein</fullName>
    </submittedName>
</protein>
<dbReference type="Proteomes" id="UP000321574">
    <property type="component" value="Unassembled WGS sequence"/>
</dbReference>
<keyword evidence="1" id="KW-0472">Membrane</keyword>
<keyword evidence="1" id="KW-1133">Transmembrane helix</keyword>
<evidence type="ECO:0000313" key="3">
    <source>
        <dbReference type="Proteomes" id="UP000321574"/>
    </source>
</evidence>
<gene>
    <name evidence="2" type="ORF">FHP05_14235</name>
</gene>
<feature type="transmembrane region" description="Helical" evidence="1">
    <location>
        <begin position="6"/>
        <end position="24"/>
    </location>
</feature>
<dbReference type="RefSeq" id="WP_147670483.1">
    <property type="nucleotide sequence ID" value="NZ_VDUW01000014.1"/>
</dbReference>
<dbReference type="OrthoDB" id="2991071at2"/>
<proteinExistence type="predicted"/>
<evidence type="ECO:0000256" key="1">
    <source>
        <dbReference type="SAM" id="Phobius"/>
    </source>
</evidence>
<dbReference type="EMBL" id="VDUW01000014">
    <property type="protein sequence ID" value="TXL60576.1"/>
    <property type="molecule type" value="Genomic_DNA"/>
</dbReference>
<organism evidence="2 3">
    <name type="scientific">Cerasibacillus terrae</name>
    <dbReference type="NCBI Taxonomy" id="2498845"/>
    <lineage>
        <taxon>Bacteria</taxon>
        <taxon>Bacillati</taxon>
        <taxon>Bacillota</taxon>
        <taxon>Bacilli</taxon>
        <taxon>Bacillales</taxon>
        <taxon>Bacillaceae</taxon>
        <taxon>Cerasibacillus</taxon>
    </lineage>
</organism>
<dbReference type="AlphaFoldDB" id="A0A5C8NHM2"/>
<reference evidence="2 3" key="1">
    <citation type="submission" date="2019-06" db="EMBL/GenBank/DDBJ databases">
        <title>Cerasibacillus sp. nov., isolated from maize field.</title>
        <authorList>
            <person name="Lin S.-Y."/>
            <person name="Tsai C.-F."/>
            <person name="Young C.-C."/>
        </authorList>
    </citation>
    <scope>NUCLEOTIDE SEQUENCE [LARGE SCALE GENOMIC DNA]</scope>
    <source>
        <strain evidence="2 3">CC-CFT480</strain>
    </source>
</reference>